<keyword evidence="8" id="KW-0175">Coiled coil</keyword>
<evidence type="ECO:0000256" key="5">
    <source>
        <dbReference type="ARBA" id="ARBA00022747"/>
    </source>
</evidence>
<keyword evidence="3" id="KW-0808">Transferase</keyword>
<dbReference type="SUPFAM" id="SSF53335">
    <property type="entry name" value="S-adenosyl-L-methionine-dependent methyltransferases"/>
    <property type="match status" value="1"/>
</dbReference>
<keyword evidence="4" id="KW-0949">S-adenosyl-L-methionine</keyword>
<dbReference type="EC" id="2.1.1.72" evidence="1"/>
<name>A0A328P9I1_9EURY</name>
<evidence type="ECO:0000256" key="2">
    <source>
        <dbReference type="ARBA" id="ARBA00022603"/>
    </source>
</evidence>
<dbReference type="AlphaFoldDB" id="A0A328P9I1"/>
<dbReference type="PRINTS" id="PR00507">
    <property type="entry name" value="N12N6MTFRASE"/>
</dbReference>
<sequence>MELLKVKEEMTELIEKYEGIDDKRSYSEANVRKDFIDPFFKILGWNVRDSNEYNAEEYVRGRGYVDIALKIDNRPVIFVEAKKFGAIPRREPQTTLYGNVTIDWTDEERQALNYAGRDLEVKWAALTNFEKFRLFNAYTGEVVLDIEKPEEYLERIDDIILLSKENVKGGEIDKIQERIERPDIDEEFLNLMRQWRMLLAREINEKFPEMDFEEINFYVQRILDRLVVIRYAEDKWVLDKPDQLKRLLDSYKGTDYVDLSSLLIGFFDGFDKIHNTKIFEKNEKIDEILKRIDDGILASIIEELYMQNFRKFKSDILGNTYEAYLATKLKEEDGKIKLESDEEARKGMGIYYTPTHVVEYIVENTLGIKLEKIWKEVSRLLDNGEYDEAIKRFNGIEDIKVLDLACGSGSFLIKAYDFFEKYYKKYKKKIEKIKEKIRKENQGKHVKITDANILNELDRPLKNYRWKILKKNLYGVDLDKAAAEIASINLMLKALKRGEKLPLILEENIKVGNSIITGVENKKELLEHAKEIKRMIRLREKIKREEDPEKKNKLEKEYKKIREDLEEKINENLYEYFENPNEHKPFNYELEFPEVFYDKEGNLKENGGFDVIIGNPPYRRQEKIKNIKPYLKDQYETYTGTADLYTYFMERSLKFLNKKGLFSFITSNKYTRAKYGQPIRKWIQNNFTIKKYYDYTGTKVFKDATVDPAVIVIENKPPTRKDKIKVNESFYMPQEHLDEKTWTFEPEKTFKIKEKIEKIGKPLKEWNINIYYGIKTGFNEAFIINGQKRREILDACRTEDERKRTEKIIKPVLRGRDIKRYYYNWKDIWIILAKFGFYKEAHLYPSIVKHLSKYEKELKNRGQCRYTRAGESQKSRDYPGQHHWLELDNNPTEEYLQEFEKEKIVWQRITQRFSFSLVPKGLYALDSMAFMTNANIKFLVGVLNSKLVDFYVRTYVHQYGDKGFLLSNQYVERIPVPPITKENKNLVEKIEGFVDQILVLNKQRQFLIKSFRALVENIGQGRMNSPLGQYLKPKNAPDYSINLVETKRLIDDEKVGLPRFYKVKGYGDSLIISVGYDDGLVEDVIQIVFEDPVIKEFFHFAIASAVEGKKKAYRSQKKILETLLEDIKVPRSTRNKKRDVENIKALMEILKKEYEKKDFKDSPAKTMSLQVLDDKIREVDEKIDELVYKLYGFSESEKEEIEKKLL</sequence>
<evidence type="ECO:0000256" key="4">
    <source>
        <dbReference type="ARBA" id="ARBA00022691"/>
    </source>
</evidence>
<dbReference type="InterPro" id="IPR011639">
    <property type="entry name" value="MethylTrfase_TaqI-like_dom"/>
</dbReference>
<comment type="catalytic activity">
    <reaction evidence="7">
        <text>a 2'-deoxyadenosine in DNA + S-adenosyl-L-methionine = an N(6)-methyl-2'-deoxyadenosine in DNA + S-adenosyl-L-homocysteine + H(+)</text>
        <dbReference type="Rhea" id="RHEA:15197"/>
        <dbReference type="Rhea" id="RHEA-COMP:12418"/>
        <dbReference type="Rhea" id="RHEA-COMP:12419"/>
        <dbReference type="ChEBI" id="CHEBI:15378"/>
        <dbReference type="ChEBI" id="CHEBI:57856"/>
        <dbReference type="ChEBI" id="CHEBI:59789"/>
        <dbReference type="ChEBI" id="CHEBI:90615"/>
        <dbReference type="ChEBI" id="CHEBI:90616"/>
        <dbReference type="EC" id="2.1.1.72"/>
    </reaction>
</comment>
<evidence type="ECO:0000259" key="10">
    <source>
        <dbReference type="Pfam" id="PF12950"/>
    </source>
</evidence>
<feature type="coiled-coil region" evidence="8">
    <location>
        <begin position="525"/>
        <end position="571"/>
    </location>
</feature>
<evidence type="ECO:0000256" key="3">
    <source>
        <dbReference type="ARBA" id="ARBA00022679"/>
    </source>
</evidence>
<feature type="domain" description="TaqI-like C-terminal specificity" evidence="10">
    <location>
        <begin position="810"/>
        <end position="976"/>
    </location>
</feature>
<dbReference type="InterPro" id="IPR002052">
    <property type="entry name" value="DNA_methylase_N6_adenine_CS"/>
</dbReference>
<dbReference type="InterPro" id="IPR029063">
    <property type="entry name" value="SAM-dependent_MTases_sf"/>
</dbReference>
<dbReference type="OrthoDB" id="70888at2157"/>
<dbReference type="GO" id="GO:0009307">
    <property type="term" value="P:DNA restriction-modification system"/>
    <property type="evidence" value="ECO:0007669"/>
    <property type="project" value="UniProtKB-KW"/>
</dbReference>
<dbReference type="Pfam" id="PF12950">
    <property type="entry name" value="TaqI_C"/>
    <property type="match status" value="1"/>
</dbReference>
<reference evidence="11 12" key="1">
    <citation type="submission" date="2018-06" db="EMBL/GenBank/DDBJ databases">
        <title>Draft genome sequence of hyperthermophilic methanogen Methanothermobacter tenebrarum sp. MCM-B 1447.</title>
        <authorList>
            <person name="Pore S.D."/>
            <person name="Dagar S."/>
            <person name="Dhakephalkar P.K."/>
        </authorList>
    </citation>
    <scope>NUCLEOTIDE SEQUENCE [LARGE SCALE GENOMIC DNA]</scope>
    <source>
        <strain evidence="11 12">MCM B 1447</strain>
    </source>
</reference>
<dbReference type="Pfam" id="PF07669">
    <property type="entry name" value="Eco57I"/>
    <property type="match status" value="1"/>
</dbReference>
<dbReference type="PROSITE" id="PS00092">
    <property type="entry name" value="N6_MTASE"/>
    <property type="match status" value="1"/>
</dbReference>
<accession>A0A328P9I1</accession>
<keyword evidence="2" id="KW-0489">Methyltransferase</keyword>
<evidence type="ECO:0000313" key="11">
    <source>
        <dbReference type="EMBL" id="RAO79238.1"/>
    </source>
</evidence>
<dbReference type="GO" id="GO:0003677">
    <property type="term" value="F:DNA binding"/>
    <property type="evidence" value="ECO:0007669"/>
    <property type="project" value="UniProtKB-KW"/>
</dbReference>
<protein>
    <recommendedName>
        <fullName evidence="1">site-specific DNA-methyltransferase (adenine-specific)</fullName>
        <ecNumber evidence="1">2.1.1.72</ecNumber>
    </recommendedName>
</protein>
<organism evidence="11 12">
    <name type="scientific">Methanothermobacter tenebrarum</name>
    <dbReference type="NCBI Taxonomy" id="680118"/>
    <lineage>
        <taxon>Archaea</taxon>
        <taxon>Methanobacteriati</taxon>
        <taxon>Methanobacteriota</taxon>
        <taxon>Methanomada group</taxon>
        <taxon>Methanobacteria</taxon>
        <taxon>Methanobacteriales</taxon>
        <taxon>Methanobacteriaceae</taxon>
        <taxon>Methanothermobacter</taxon>
    </lineage>
</organism>
<proteinExistence type="predicted"/>
<dbReference type="RefSeq" id="WP_112093926.1">
    <property type="nucleotide sequence ID" value="NZ_QLOE01000004.1"/>
</dbReference>
<keyword evidence="5" id="KW-0680">Restriction system</keyword>
<evidence type="ECO:0000313" key="12">
    <source>
        <dbReference type="Proteomes" id="UP000249782"/>
    </source>
</evidence>
<evidence type="ECO:0000256" key="8">
    <source>
        <dbReference type="SAM" id="Coils"/>
    </source>
</evidence>
<dbReference type="InterPro" id="IPR025931">
    <property type="entry name" value="TaqI_C"/>
</dbReference>
<dbReference type="GO" id="GO:0009007">
    <property type="term" value="F:site-specific DNA-methyltransferase (adenine-specific) activity"/>
    <property type="evidence" value="ECO:0007669"/>
    <property type="project" value="UniProtKB-EC"/>
</dbReference>
<dbReference type="Proteomes" id="UP000249782">
    <property type="component" value="Unassembled WGS sequence"/>
</dbReference>
<gene>
    <name evidence="11" type="ORF">DPC56_04790</name>
</gene>
<keyword evidence="6" id="KW-0238">DNA-binding</keyword>
<dbReference type="PANTHER" id="PTHR33841:SF1">
    <property type="entry name" value="DNA METHYLTRANSFERASE A"/>
    <property type="match status" value="1"/>
</dbReference>
<evidence type="ECO:0000256" key="1">
    <source>
        <dbReference type="ARBA" id="ARBA00011900"/>
    </source>
</evidence>
<evidence type="ECO:0000256" key="6">
    <source>
        <dbReference type="ARBA" id="ARBA00023125"/>
    </source>
</evidence>
<dbReference type="Gene3D" id="3.40.50.150">
    <property type="entry name" value="Vaccinia Virus protein VP39"/>
    <property type="match status" value="1"/>
</dbReference>
<evidence type="ECO:0000256" key="7">
    <source>
        <dbReference type="ARBA" id="ARBA00047942"/>
    </source>
</evidence>
<dbReference type="PANTHER" id="PTHR33841">
    <property type="entry name" value="DNA METHYLTRANSFERASE YEEA-RELATED"/>
    <property type="match status" value="1"/>
</dbReference>
<comment type="caution">
    <text evidence="11">The sequence shown here is derived from an EMBL/GenBank/DDBJ whole genome shotgun (WGS) entry which is preliminary data.</text>
</comment>
<evidence type="ECO:0000259" key="9">
    <source>
        <dbReference type="Pfam" id="PF07669"/>
    </source>
</evidence>
<keyword evidence="12" id="KW-1185">Reference proteome</keyword>
<dbReference type="GO" id="GO:0032259">
    <property type="term" value="P:methylation"/>
    <property type="evidence" value="ECO:0007669"/>
    <property type="project" value="UniProtKB-KW"/>
</dbReference>
<feature type="coiled-coil region" evidence="8">
    <location>
        <begin position="416"/>
        <end position="443"/>
    </location>
</feature>
<dbReference type="EMBL" id="QLOE01000004">
    <property type="protein sequence ID" value="RAO79238.1"/>
    <property type="molecule type" value="Genomic_DNA"/>
</dbReference>
<feature type="domain" description="Type II methyltransferase M.TaqI-like" evidence="9">
    <location>
        <begin position="471"/>
        <end position="701"/>
    </location>
</feature>
<dbReference type="InterPro" id="IPR050953">
    <property type="entry name" value="N4_N6_ade-DNA_methylase"/>
</dbReference>